<reference evidence="2 3" key="1">
    <citation type="journal article" date="2020" name="IScience">
        <title>Genome Sequencing of the Endangered Kingdonia uniflora (Circaeasteraceae, Ranunculales) Reveals Potential Mechanisms of Evolutionary Specialization.</title>
        <authorList>
            <person name="Sun Y."/>
            <person name="Deng T."/>
            <person name="Zhang A."/>
            <person name="Moore M.J."/>
            <person name="Landis J.B."/>
            <person name="Lin N."/>
            <person name="Zhang H."/>
            <person name="Zhang X."/>
            <person name="Huang J."/>
            <person name="Zhang X."/>
            <person name="Sun H."/>
            <person name="Wang H."/>
        </authorList>
    </citation>
    <scope>NUCLEOTIDE SEQUENCE [LARGE SCALE GENOMIC DNA]</scope>
    <source>
        <strain evidence="2">TB1705</strain>
        <tissue evidence="2">Leaf</tissue>
    </source>
</reference>
<evidence type="ECO:0000313" key="2">
    <source>
        <dbReference type="EMBL" id="KAF6165124.1"/>
    </source>
</evidence>
<feature type="non-terminal residue" evidence="2">
    <location>
        <position position="115"/>
    </location>
</feature>
<proteinExistence type="predicted"/>
<gene>
    <name evidence="2" type="ORF">GIB67_000708</name>
</gene>
<feature type="transmembrane region" description="Helical" evidence="1">
    <location>
        <begin position="25"/>
        <end position="48"/>
    </location>
</feature>
<evidence type="ECO:0000313" key="3">
    <source>
        <dbReference type="Proteomes" id="UP000541444"/>
    </source>
</evidence>
<dbReference type="Proteomes" id="UP000541444">
    <property type="component" value="Unassembled WGS sequence"/>
</dbReference>
<keyword evidence="1" id="KW-0812">Transmembrane</keyword>
<dbReference type="EMBL" id="JACGCM010000859">
    <property type="protein sequence ID" value="KAF6165124.1"/>
    <property type="molecule type" value="Genomic_DNA"/>
</dbReference>
<sequence>QNTIFIRTTLILHTKSSFTQIHNFIVIQIYCSVPFYLFWSYMCSIVFYTKNIKTLFNYKASRLYTKKILLFLIMFLKSYCIYIIQCCFQLFNVPIVRIYTLSFHCTNVYDTFNMK</sequence>
<keyword evidence="1" id="KW-1133">Transmembrane helix</keyword>
<name>A0A7J7NDJ1_9MAGN</name>
<feature type="transmembrane region" description="Helical" evidence="1">
    <location>
        <begin position="68"/>
        <end position="91"/>
    </location>
</feature>
<accession>A0A7J7NDJ1</accession>
<evidence type="ECO:0000256" key="1">
    <source>
        <dbReference type="SAM" id="Phobius"/>
    </source>
</evidence>
<keyword evidence="1" id="KW-0472">Membrane</keyword>
<organism evidence="2 3">
    <name type="scientific">Kingdonia uniflora</name>
    <dbReference type="NCBI Taxonomy" id="39325"/>
    <lineage>
        <taxon>Eukaryota</taxon>
        <taxon>Viridiplantae</taxon>
        <taxon>Streptophyta</taxon>
        <taxon>Embryophyta</taxon>
        <taxon>Tracheophyta</taxon>
        <taxon>Spermatophyta</taxon>
        <taxon>Magnoliopsida</taxon>
        <taxon>Ranunculales</taxon>
        <taxon>Circaeasteraceae</taxon>
        <taxon>Kingdonia</taxon>
    </lineage>
</organism>
<protein>
    <submittedName>
        <fullName evidence="2">Uncharacterized protein</fullName>
    </submittedName>
</protein>
<keyword evidence="3" id="KW-1185">Reference proteome</keyword>
<comment type="caution">
    <text evidence="2">The sequence shown here is derived from an EMBL/GenBank/DDBJ whole genome shotgun (WGS) entry which is preliminary data.</text>
</comment>
<dbReference type="AlphaFoldDB" id="A0A7J7NDJ1"/>